<accession>X1VZ30</accession>
<dbReference type="EMBL" id="BARW01036305">
    <property type="protein sequence ID" value="GAJ25091.1"/>
    <property type="molecule type" value="Genomic_DNA"/>
</dbReference>
<organism evidence="1">
    <name type="scientific">marine sediment metagenome</name>
    <dbReference type="NCBI Taxonomy" id="412755"/>
    <lineage>
        <taxon>unclassified sequences</taxon>
        <taxon>metagenomes</taxon>
        <taxon>ecological metagenomes</taxon>
    </lineage>
</organism>
<proteinExistence type="predicted"/>
<protein>
    <submittedName>
        <fullName evidence="1">Uncharacterized protein</fullName>
    </submittedName>
</protein>
<reference evidence="1" key="1">
    <citation type="journal article" date="2014" name="Front. Microbiol.">
        <title>High frequency of phylogenetically diverse reductive dehalogenase-homologous genes in deep subseafloor sedimentary metagenomes.</title>
        <authorList>
            <person name="Kawai M."/>
            <person name="Futagami T."/>
            <person name="Toyoda A."/>
            <person name="Takaki Y."/>
            <person name="Nishi S."/>
            <person name="Hori S."/>
            <person name="Arai W."/>
            <person name="Tsubouchi T."/>
            <person name="Morono Y."/>
            <person name="Uchiyama I."/>
            <person name="Ito T."/>
            <person name="Fujiyama A."/>
            <person name="Inagaki F."/>
            <person name="Takami H."/>
        </authorList>
    </citation>
    <scope>NUCLEOTIDE SEQUENCE</scope>
    <source>
        <strain evidence="1">Expedition CK06-06</strain>
    </source>
</reference>
<sequence>TGAIYAHIYQDTTGLGRMITFTCDAVGNLATIEHKSIGAGGAFTAARICKLSDNYFVVGWKVALKGYVVVVHISGAGVITPKTPQIFHTGAKFTGSCPVQKVAPGIIVVAFGGTDADGYIQTIAIGPTGDITDIDVDVYEFDTVKGVVRDIITLGANWFAVIYSDTSGHGVIKSFHIANDGTITRPFKDTAVFDASRFAYGKLAPFQPKGEFRP</sequence>
<name>X1VZ30_9ZZZZ</name>
<comment type="caution">
    <text evidence="1">The sequence shown here is derived from an EMBL/GenBank/DDBJ whole genome shotgun (WGS) entry which is preliminary data.</text>
</comment>
<dbReference type="AlphaFoldDB" id="X1VZ30"/>
<evidence type="ECO:0000313" key="1">
    <source>
        <dbReference type="EMBL" id="GAJ25091.1"/>
    </source>
</evidence>
<feature type="non-terminal residue" evidence="1">
    <location>
        <position position="214"/>
    </location>
</feature>
<gene>
    <name evidence="1" type="ORF">S12H4_56389</name>
</gene>
<feature type="non-terminal residue" evidence="1">
    <location>
        <position position="1"/>
    </location>
</feature>